<dbReference type="Proteomes" id="UP000256805">
    <property type="component" value="Unassembled WGS sequence"/>
</dbReference>
<dbReference type="InterPro" id="IPR009057">
    <property type="entry name" value="Homeodomain-like_sf"/>
</dbReference>
<accession>A0A375JC00</accession>
<evidence type="ECO:0000313" key="3">
    <source>
        <dbReference type="Proteomes" id="UP000256805"/>
    </source>
</evidence>
<dbReference type="EMBL" id="OVTA01000086">
    <property type="protein sequence ID" value="SPS02704.1"/>
    <property type="molecule type" value="Genomic_DNA"/>
</dbReference>
<evidence type="ECO:0000313" key="2">
    <source>
        <dbReference type="EMBL" id="SPS02704.1"/>
    </source>
</evidence>
<feature type="region of interest" description="Disordered" evidence="1">
    <location>
        <begin position="1"/>
        <end position="25"/>
    </location>
</feature>
<dbReference type="SUPFAM" id="SSF46689">
    <property type="entry name" value="Homeodomain-like"/>
    <property type="match status" value="1"/>
</dbReference>
<organism evidence="2 3">
    <name type="scientific">Cupriavidus taiwanensis</name>
    <dbReference type="NCBI Taxonomy" id="164546"/>
    <lineage>
        <taxon>Bacteria</taxon>
        <taxon>Pseudomonadati</taxon>
        <taxon>Pseudomonadota</taxon>
        <taxon>Betaproteobacteria</taxon>
        <taxon>Burkholderiales</taxon>
        <taxon>Burkholderiaceae</taxon>
        <taxon>Cupriavidus</taxon>
    </lineage>
</organism>
<reference evidence="2 3" key="1">
    <citation type="submission" date="2018-01" db="EMBL/GenBank/DDBJ databases">
        <authorList>
            <person name="Gaut B.S."/>
            <person name="Morton B.R."/>
            <person name="Clegg M.T."/>
            <person name="Duvall M.R."/>
        </authorList>
    </citation>
    <scope>NUCLEOTIDE SEQUENCE [LARGE SCALE GENOMIC DNA]</scope>
    <source>
        <strain evidence="2">Cupriavidus taiwanensis cmp 52</strain>
    </source>
</reference>
<dbReference type="AlphaFoldDB" id="A0A375JC00"/>
<gene>
    <name evidence="2" type="ORF">CBM2634_U220009</name>
</gene>
<protein>
    <submittedName>
        <fullName evidence="2">Transposase</fullName>
    </submittedName>
</protein>
<evidence type="ECO:0000256" key="1">
    <source>
        <dbReference type="SAM" id="MobiDB-lite"/>
    </source>
</evidence>
<sequence length="62" mass="6970">MPGQSISNWVKAEQEGKLGGAGAKPVSAEQMELSRLRAEVARLQMERDTQKKWFLYERASSC</sequence>
<name>A0A375JC00_9BURK</name>
<proteinExistence type="predicted"/>